<organism evidence="3 4">
    <name type="scientific">Spinacia oleracea</name>
    <name type="common">Spinach</name>
    <dbReference type="NCBI Taxonomy" id="3562"/>
    <lineage>
        <taxon>Eukaryota</taxon>
        <taxon>Viridiplantae</taxon>
        <taxon>Streptophyta</taxon>
        <taxon>Embryophyta</taxon>
        <taxon>Tracheophyta</taxon>
        <taxon>Spermatophyta</taxon>
        <taxon>Magnoliopsida</taxon>
        <taxon>eudicotyledons</taxon>
        <taxon>Gunneridae</taxon>
        <taxon>Pentapetalae</taxon>
        <taxon>Caryophyllales</taxon>
        <taxon>Chenopodiaceae</taxon>
        <taxon>Chenopodioideae</taxon>
        <taxon>Anserineae</taxon>
        <taxon>Spinacia</taxon>
    </lineage>
</organism>
<dbReference type="InterPro" id="IPR025521">
    <property type="entry name" value="Neprosin_propep"/>
</dbReference>
<reference evidence="3" key="1">
    <citation type="journal article" date="2021" name="Nat. Commun.">
        <title>Genomic analyses provide insights into spinach domestication and the genetic basis of agronomic traits.</title>
        <authorList>
            <person name="Cai X."/>
            <person name="Sun X."/>
            <person name="Xu C."/>
            <person name="Sun H."/>
            <person name="Wang X."/>
            <person name="Ge C."/>
            <person name="Zhang Z."/>
            <person name="Wang Q."/>
            <person name="Fei Z."/>
            <person name="Jiao C."/>
            <person name="Wang Q."/>
        </authorList>
    </citation>
    <scope>NUCLEOTIDE SEQUENCE [LARGE SCALE GENOMIC DNA]</scope>
    <source>
        <strain evidence="3">cv. Varoflay</strain>
    </source>
</reference>
<evidence type="ECO:0000259" key="2">
    <source>
        <dbReference type="PROSITE" id="PS52045"/>
    </source>
</evidence>
<dbReference type="InterPro" id="IPR004314">
    <property type="entry name" value="Neprosin"/>
</dbReference>
<feature type="signal peptide" evidence="1">
    <location>
        <begin position="1"/>
        <end position="27"/>
    </location>
</feature>
<dbReference type="InterPro" id="IPR053168">
    <property type="entry name" value="Glutamic_endopeptidase"/>
</dbReference>
<proteinExistence type="predicted"/>
<dbReference type="GeneID" id="130459728"/>
<feature type="chain" id="PRO_5045395579" description="Neprosin PEP catalytic domain-containing protein" evidence="1">
    <location>
        <begin position="28"/>
        <end position="356"/>
    </location>
</feature>
<feature type="domain" description="Neprosin PEP catalytic" evidence="2">
    <location>
        <begin position="114"/>
        <end position="356"/>
    </location>
</feature>
<dbReference type="Gene3D" id="3.90.1320.10">
    <property type="entry name" value="Outer-capsid protein sigma 3, large lobe"/>
    <property type="match status" value="1"/>
</dbReference>
<keyword evidence="3" id="KW-1185">Reference proteome</keyword>
<dbReference type="PANTHER" id="PTHR31589:SF223">
    <property type="entry name" value="PROTEIN, PUTATIVE (DUF239)-RELATED"/>
    <property type="match status" value="1"/>
</dbReference>
<protein>
    <recommendedName>
        <fullName evidence="2">Neprosin PEP catalytic domain-containing protein</fullName>
    </recommendedName>
</protein>
<dbReference type="RefSeq" id="XP_056683221.1">
    <property type="nucleotide sequence ID" value="XM_056827243.1"/>
</dbReference>
<keyword evidence="1" id="KW-0732">Signal</keyword>
<dbReference type="PROSITE" id="PS52045">
    <property type="entry name" value="NEPROSIN_PEP_CD"/>
    <property type="match status" value="1"/>
</dbReference>
<evidence type="ECO:0000256" key="1">
    <source>
        <dbReference type="SAM" id="SignalP"/>
    </source>
</evidence>
<accession>A0ABM3QIP0</accession>
<gene>
    <name evidence="4" type="primary">LOC130459728</name>
</gene>
<dbReference type="Pfam" id="PF14365">
    <property type="entry name" value="Neprosin_AP"/>
    <property type="match status" value="1"/>
</dbReference>
<sequence length="356" mass="39327">MTSKMSLLVCWSIVSTIVLGLLCGVHGSSFYKQQSTLTTIKTGEGQVYDCVDFYKQPAFNHPSLNNHIPTVNITSLQRKARKLENLGLKDGCPIGTVPILRLSNVNKSLSMDSTLNGRHCNAGFRVDAKQGLKLLGAHGTTGLWKPLVYGNEWSVSRMKILNGPDSIEAGWMVNPNLYNDLEAHLYARWTAGSSGCFNLLCSGFVQVSTNVPLGIIPHDYSHIGWDNQTGWIISIDKNLNDGNWWLTIDADKKQVGYWPKSLFTSLSESGSRVEWGGEIDNPDSNTPPYMGSGQKAMKDTRQSALYCQIGVFADQKGQVPAELYTDCDEYTSIDAGYQGDFWGRLIFYGGPYKKIG</sequence>
<evidence type="ECO:0000313" key="3">
    <source>
        <dbReference type="Proteomes" id="UP000813463"/>
    </source>
</evidence>
<dbReference type="Pfam" id="PF03080">
    <property type="entry name" value="Neprosin"/>
    <property type="match status" value="1"/>
</dbReference>
<name>A0ABM3QIP0_SPIOL</name>
<reference evidence="4" key="2">
    <citation type="submission" date="2025-08" db="UniProtKB">
        <authorList>
            <consortium name="RefSeq"/>
        </authorList>
    </citation>
    <scope>IDENTIFICATION</scope>
    <source>
        <tissue evidence="4">Leaf</tissue>
    </source>
</reference>
<evidence type="ECO:0000313" key="4">
    <source>
        <dbReference type="RefSeq" id="XP_056683221.1"/>
    </source>
</evidence>
<dbReference type="PANTHER" id="PTHR31589">
    <property type="entry name" value="PROTEIN, PUTATIVE (DUF239)-RELATED-RELATED"/>
    <property type="match status" value="1"/>
</dbReference>
<dbReference type="Proteomes" id="UP000813463">
    <property type="component" value="Chromosome 4"/>
</dbReference>